<reference evidence="1 2" key="1">
    <citation type="submission" date="2023-11" db="EMBL/GenBank/DDBJ databases">
        <title>A Novel Polar Bacteriovorax (B. antarcticus) Isolated from the Biocrust in Antarctica.</title>
        <authorList>
            <person name="Mun W."/>
            <person name="Choi S.Y."/>
            <person name="Mitchell R.J."/>
        </authorList>
    </citation>
    <scope>NUCLEOTIDE SEQUENCE [LARGE SCALE GENOMIC DNA]</scope>
    <source>
        <strain evidence="1 2">PP10</strain>
    </source>
</reference>
<sequence length="58" mass="6536">MCTFYDPKVYNECRESNADRIVDKEKANFCDYFNLSDGSQAGTSKESLLDAAASIFKK</sequence>
<dbReference type="Proteomes" id="UP001302274">
    <property type="component" value="Unassembled WGS sequence"/>
</dbReference>
<proteinExistence type="predicted"/>
<organism evidence="1 2">
    <name type="scientific">Bacteriovorax antarcticus</name>
    <dbReference type="NCBI Taxonomy" id="3088717"/>
    <lineage>
        <taxon>Bacteria</taxon>
        <taxon>Pseudomonadati</taxon>
        <taxon>Bdellovibrionota</taxon>
        <taxon>Bacteriovoracia</taxon>
        <taxon>Bacteriovoracales</taxon>
        <taxon>Bacteriovoracaceae</taxon>
        <taxon>Bacteriovorax</taxon>
    </lineage>
</organism>
<name>A0ABU5VQI4_9BACT</name>
<dbReference type="RefSeq" id="WP_323574070.1">
    <property type="nucleotide sequence ID" value="NZ_JAYGJQ010000001.1"/>
</dbReference>
<gene>
    <name evidence="1" type="ORF">SHI21_00335</name>
</gene>
<protein>
    <submittedName>
        <fullName evidence="1">Uncharacterized protein</fullName>
    </submittedName>
</protein>
<comment type="caution">
    <text evidence="1">The sequence shown here is derived from an EMBL/GenBank/DDBJ whole genome shotgun (WGS) entry which is preliminary data.</text>
</comment>
<dbReference type="EMBL" id="JAYGJQ010000001">
    <property type="protein sequence ID" value="MEA9354629.1"/>
    <property type="molecule type" value="Genomic_DNA"/>
</dbReference>
<keyword evidence="2" id="KW-1185">Reference proteome</keyword>
<evidence type="ECO:0000313" key="1">
    <source>
        <dbReference type="EMBL" id="MEA9354629.1"/>
    </source>
</evidence>
<accession>A0ABU5VQI4</accession>
<evidence type="ECO:0000313" key="2">
    <source>
        <dbReference type="Proteomes" id="UP001302274"/>
    </source>
</evidence>